<dbReference type="Proteomes" id="UP000799753">
    <property type="component" value="Unassembled WGS sequence"/>
</dbReference>
<dbReference type="EMBL" id="MU006781">
    <property type="protein sequence ID" value="KAF2642749.1"/>
    <property type="molecule type" value="Genomic_DNA"/>
</dbReference>
<gene>
    <name evidence="2" type="ORF">P280DRAFT_516516</name>
</gene>
<keyword evidence="3" id="KW-1185">Reference proteome</keyword>
<feature type="region of interest" description="Disordered" evidence="1">
    <location>
        <begin position="101"/>
        <end position="222"/>
    </location>
</feature>
<sequence length="735" mass="82697">MAACQPAAALSPRFDLCPPPLHIRKKTRRATFYRRILHKSSRSTCFDTFVYGPLDDIISEISGDIWRSPAAPGFEDWSWNPLKAPSTCIVTPLPVSRIPSDQPLIVRKNRSSRSTASGSSAGKTMASSSGDSHQPQSASAQKASITSNEGSQSDKRGGSIKDLLKGKWRVHRASTADSTPSSTPSISEPSRLRRTGTADASRSITEPSCLRRIDSADTSRSSFSRTGIKIANKDDAANDKLAYPKNEFKEHFADGLPPIDPRSRHTNELPTLKAEIKVTSESRILNAEPVQDLWVSVEVTGTQHNRQEPREAMVDVAFVVDNGYYVSKECLERALNTVMKAFYTLKRGDRLAIYTTHCTHYGAVTSTTPDVIYPLRAVGDGTQEILRELTREIEEGGRQSWNPPRPNPAMTEVVLAVSKSLDIAGSKTGQTHVIVLSPKMHVLHKVLETFPRLHVHQINPAVLPYRHSDTLRDHICPEACCENVFVNNWSHYQVLGSTVEQIILNARSEKPHGSIENLHADYRLNKGCEVLEVRGSKDIDSLRLGQTHNFFVHLRVTRSETKEIDLDSSDPVLNSSLDATYTRQNLRNVKTAGGSMVHLMSIQLTHQNSLHAHETWIYTESHLLLLKDLGRMLPPPDRFIRFHKRHLHYKLSRLDPHDAHEEVESLSSDRTDFKDLVERMTTEIRHQEAVLRYEERDRQRLPMCPGPIAVPFQAHEWLVATREEKRNRRRADSAK</sequence>
<evidence type="ECO:0000256" key="1">
    <source>
        <dbReference type="SAM" id="MobiDB-lite"/>
    </source>
</evidence>
<dbReference type="OrthoDB" id="3760848at2759"/>
<feature type="compositionally biased region" description="Low complexity" evidence="1">
    <location>
        <begin position="112"/>
        <end position="130"/>
    </location>
</feature>
<dbReference type="AlphaFoldDB" id="A0A6A6S4V6"/>
<protein>
    <submittedName>
        <fullName evidence="2">Uncharacterized protein</fullName>
    </submittedName>
</protein>
<proteinExistence type="predicted"/>
<feature type="compositionally biased region" description="Basic and acidic residues" evidence="1">
    <location>
        <begin position="152"/>
        <end position="165"/>
    </location>
</feature>
<accession>A0A6A6S4V6</accession>
<evidence type="ECO:0000313" key="3">
    <source>
        <dbReference type="Proteomes" id="UP000799753"/>
    </source>
</evidence>
<feature type="compositionally biased region" description="Polar residues" evidence="1">
    <location>
        <begin position="131"/>
        <end position="151"/>
    </location>
</feature>
<name>A0A6A6S4V6_9PLEO</name>
<evidence type="ECO:0000313" key="2">
    <source>
        <dbReference type="EMBL" id="KAF2642749.1"/>
    </source>
</evidence>
<reference evidence="2" key="1">
    <citation type="journal article" date="2020" name="Stud. Mycol.">
        <title>101 Dothideomycetes genomes: a test case for predicting lifestyles and emergence of pathogens.</title>
        <authorList>
            <person name="Haridas S."/>
            <person name="Albert R."/>
            <person name="Binder M."/>
            <person name="Bloem J."/>
            <person name="Labutti K."/>
            <person name="Salamov A."/>
            <person name="Andreopoulos B."/>
            <person name="Baker S."/>
            <person name="Barry K."/>
            <person name="Bills G."/>
            <person name="Bluhm B."/>
            <person name="Cannon C."/>
            <person name="Castanera R."/>
            <person name="Culley D."/>
            <person name="Daum C."/>
            <person name="Ezra D."/>
            <person name="Gonzalez J."/>
            <person name="Henrissat B."/>
            <person name="Kuo A."/>
            <person name="Liang C."/>
            <person name="Lipzen A."/>
            <person name="Lutzoni F."/>
            <person name="Magnuson J."/>
            <person name="Mondo S."/>
            <person name="Nolan M."/>
            <person name="Ohm R."/>
            <person name="Pangilinan J."/>
            <person name="Park H.-J."/>
            <person name="Ramirez L."/>
            <person name="Alfaro M."/>
            <person name="Sun H."/>
            <person name="Tritt A."/>
            <person name="Yoshinaga Y."/>
            <person name="Zwiers L.-H."/>
            <person name="Turgeon B."/>
            <person name="Goodwin S."/>
            <person name="Spatafora J."/>
            <person name="Crous P."/>
            <person name="Grigoriev I."/>
        </authorList>
    </citation>
    <scope>NUCLEOTIDE SEQUENCE</scope>
    <source>
        <strain evidence="2">CBS 473.64</strain>
    </source>
</reference>
<feature type="compositionally biased region" description="Low complexity" evidence="1">
    <location>
        <begin position="175"/>
        <end position="189"/>
    </location>
</feature>
<organism evidence="2 3">
    <name type="scientific">Massarina eburnea CBS 473.64</name>
    <dbReference type="NCBI Taxonomy" id="1395130"/>
    <lineage>
        <taxon>Eukaryota</taxon>
        <taxon>Fungi</taxon>
        <taxon>Dikarya</taxon>
        <taxon>Ascomycota</taxon>
        <taxon>Pezizomycotina</taxon>
        <taxon>Dothideomycetes</taxon>
        <taxon>Pleosporomycetidae</taxon>
        <taxon>Pleosporales</taxon>
        <taxon>Massarineae</taxon>
        <taxon>Massarinaceae</taxon>
        <taxon>Massarina</taxon>
    </lineage>
</organism>